<dbReference type="Pfam" id="PF01733">
    <property type="entry name" value="Nucleoside_tran"/>
    <property type="match status" value="1"/>
</dbReference>
<gene>
    <name evidence="9" type="ORF">BQ2448_3664</name>
</gene>
<feature type="transmembrane region" description="Helical" evidence="8">
    <location>
        <begin position="217"/>
        <end position="244"/>
    </location>
</feature>
<keyword evidence="3" id="KW-0813">Transport</keyword>
<feature type="transmembrane region" description="Helical" evidence="8">
    <location>
        <begin position="518"/>
        <end position="543"/>
    </location>
</feature>
<accession>A0A238FAN2</accession>
<proteinExistence type="inferred from homology"/>
<keyword evidence="6 8" id="KW-0472">Membrane</keyword>
<feature type="transmembrane region" description="Helical" evidence="8">
    <location>
        <begin position="385"/>
        <end position="403"/>
    </location>
</feature>
<comment type="subcellular location">
    <subcellularLocation>
        <location evidence="1">Membrane</location>
        <topology evidence="1">Multi-pass membrane protein</topology>
    </subcellularLocation>
</comment>
<dbReference type="AlphaFoldDB" id="A0A238FAN2"/>
<feature type="transmembrane region" description="Helical" evidence="8">
    <location>
        <begin position="119"/>
        <end position="146"/>
    </location>
</feature>
<keyword evidence="5 8" id="KW-1133">Transmembrane helix</keyword>
<evidence type="ECO:0000313" key="9">
    <source>
        <dbReference type="EMBL" id="SCV70902.1"/>
    </source>
</evidence>
<name>A0A238FAN2_9BASI</name>
<protein>
    <submittedName>
        <fullName evidence="9">BQ2448_3664 protein</fullName>
    </submittedName>
</protein>
<organism evidence="9 10">
    <name type="scientific">Microbotryum intermedium</name>
    <dbReference type="NCBI Taxonomy" id="269621"/>
    <lineage>
        <taxon>Eukaryota</taxon>
        <taxon>Fungi</taxon>
        <taxon>Dikarya</taxon>
        <taxon>Basidiomycota</taxon>
        <taxon>Pucciniomycotina</taxon>
        <taxon>Microbotryomycetes</taxon>
        <taxon>Microbotryales</taxon>
        <taxon>Microbotryaceae</taxon>
        <taxon>Microbotryum</taxon>
    </lineage>
</organism>
<feature type="compositionally biased region" description="Basic and acidic residues" evidence="7">
    <location>
        <begin position="14"/>
        <end position="30"/>
    </location>
</feature>
<dbReference type="Proteomes" id="UP000198372">
    <property type="component" value="Unassembled WGS sequence"/>
</dbReference>
<dbReference type="STRING" id="269621.A0A238FAN2"/>
<evidence type="ECO:0000256" key="6">
    <source>
        <dbReference type="ARBA" id="ARBA00023136"/>
    </source>
</evidence>
<evidence type="ECO:0000256" key="3">
    <source>
        <dbReference type="ARBA" id="ARBA00022448"/>
    </source>
</evidence>
<dbReference type="GO" id="GO:0000329">
    <property type="term" value="C:fungal-type vacuole membrane"/>
    <property type="evidence" value="ECO:0007669"/>
    <property type="project" value="TreeGrafter"/>
</dbReference>
<feature type="transmembrane region" description="Helical" evidence="8">
    <location>
        <begin position="439"/>
        <end position="463"/>
    </location>
</feature>
<comment type="similarity">
    <text evidence="2">Belongs to the SLC29A/ENT transporter (TC 2.A.57) family.</text>
</comment>
<feature type="transmembrane region" description="Helical" evidence="8">
    <location>
        <begin position="158"/>
        <end position="179"/>
    </location>
</feature>
<feature type="transmembrane region" description="Helical" evidence="8">
    <location>
        <begin position="555"/>
        <end position="575"/>
    </location>
</feature>
<keyword evidence="10" id="KW-1185">Reference proteome</keyword>
<dbReference type="GO" id="GO:0034257">
    <property type="term" value="F:nicotinamide riboside transmembrane transporter activity"/>
    <property type="evidence" value="ECO:0007669"/>
    <property type="project" value="TreeGrafter"/>
</dbReference>
<reference evidence="10" key="1">
    <citation type="submission" date="2016-09" db="EMBL/GenBank/DDBJ databases">
        <authorList>
            <person name="Jeantristanb JTB J.-T."/>
            <person name="Ricardo R."/>
        </authorList>
    </citation>
    <scope>NUCLEOTIDE SEQUENCE [LARGE SCALE GENOMIC DNA]</scope>
</reference>
<evidence type="ECO:0000256" key="4">
    <source>
        <dbReference type="ARBA" id="ARBA00022692"/>
    </source>
</evidence>
<feature type="transmembrane region" description="Helical" evidence="8">
    <location>
        <begin position="191"/>
        <end position="211"/>
    </location>
</feature>
<feature type="transmembrane region" description="Helical" evidence="8">
    <location>
        <begin position="319"/>
        <end position="341"/>
    </location>
</feature>
<dbReference type="PANTHER" id="PTHR10332">
    <property type="entry name" value="EQUILIBRATIVE NUCLEOSIDE TRANSPORTER"/>
    <property type="match status" value="1"/>
</dbReference>
<feature type="compositionally biased region" description="Basic and acidic residues" evidence="7">
    <location>
        <begin position="80"/>
        <end position="99"/>
    </location>
</feature>
<sequence length="588" mass="63589">MFAPLASASRAASRARERTRSSLEAAEHLVDQAGPGAEGPDGLLNEIDGLDPSEAEQRLEDEYQPLMSKIAQADGEEDEGQRGRGQGDRRDRSEGGRSDDIKAKNHLQLDLSTRKFELALAYVIFFILGACILLAWNSIIVAGVYFGARLKGSKFQDSYSNFVALTFTTGNLSFLAWANVTQHGADLGRRIWISIVVLIGIVALFITSTQIEGINPYLFFAILIAATLVLAASASFLQNAVVALSSKFGPSCLQGILSGQGAIGLAVAMIQFVAAYTSFKAEEGEPAMFEVFTSQMTFFEAGKIGRRGPVPSAGLRNSAFTFFIAIGAFAFVALLSYLVLLRLPLYRLVMRSLGTEDDGERGTNDAAGDSKAPSLKKIEKKVRKYGIAMFFVFGVTLSVFPSITSTIQSCVRSFATEGDEPALTWAAIHSVNRGPGKDIPLGFTGTLTLPALFSPMTFAVFALGDWMGRIMPQVKAFNFANIKILMFISIGRLVFIPLFFVCNTSYSQGTPIIKSDVAFLTIMFLFSLSNGYLSTLIMLATVIEPSLEEHEIDTAATCVSFFLTFGLAFGSFASFPVRAIVCACNPFL</sequence>
<dbReference type="GO" id="GO:0005886">
    <property type="term" value="C:plasma membrane"/>
    <property type="evidence" value="ECO:0007669"/>
    <property type="project" value="TreeGrafter"/>
</dbReference>
<feature type="transmembrane region" description="Helical" evidence="8">
    <location>
        <begin position="484"/>
        <end position="506"/>
    </location>
</feature>
<dbReference type="GO" id="GO:0015205">
    <property type="term" value="F:nucleobase transmembrane transporter activity"/>
    <property type="evidence" value="ECO:0007669"/>
    <property type="project" value="TreeGrafter"/>
</dbReference>
<dbReference type="OrthoDB" id="10261753at2759"/>
<evidence type="ECO:0000256" key="2">
    <source>
        <dbReference type="ARBA" id="ARBA00007965"/>
    </source>
</evidence>
<evidence type="ECO:0000256" key="8">
    <source>
        <dbReference type="SAM" id="Phobius"/>
    </source>
</evidence>
<keyword evidence="4 8" id="KW-0812">Transmembrane</keyword>
<feature type="compositionally biased region" description="Low complexity" evidence="7">
    <location>
        <begin position="1"/>
        <end position="12"/>
    </location>
</feature>
<evidence type="ECO:0000256" key="5">
    <source>
        <dbReference type="ARBA" id="ARBA00022989"/>
    </source>
</evidence>
<dbReference type="PANTHER" id="PTHR10332:SF88">
    <property type="entry name" value="EQUILIBRATIVE NUCLEOSIDE TRANSPORTER 1, ISOFORM A"/>
    <property type="match status" value="1"/>
</dbReference>
<dbReference type="EMBL" id="FMSP01000006">
    <property type="protein sequence ID" value="SCV70902.1"/>
    <property type="molecule type" value="Genomic_DNA"/>
</dbReference>
<evidence type="ECO:0000313" key="10">
    <source>
        <dbReference type="Proteomes" id="UP000198372"/>
    </source>
</evidence>
<feature type="region of interest" description="Disordered" evidence="7">
    <location>
        <begin position="1"/>
        <end position="99"/>
    </location>
</feature>
<evidence type="ECO:0000256" key="7">
    <source>
        <dbReference type="SAM" id="MobiDB-lite"/>
    </source>
</evidence>
<dbReference type="InterPro" id="IPR002259">
    <property type="entry name" value="Eqnu_transpt"/>
</dbReference>
<dbReference type="PRINTS" id="PR01130">
    <property type="entry name" value="DERENTRNSPRT"/>
</dbReference>
<evidence type="ECO:0000256" key="1">
    <source>
        <dbReference type="ARBA" id="ARBA00004141"/>
    </source>
</evidence>